<comment type="caution">
    <text evidence="7">The sequence shown here is derived from an EMBL/GenBank/DDBJ whole genome shotgun (WGS) entry which is preliminary data.</text>
</comment>
<feature type="region of interest" description="Disordered" evidence="6">
    <location>
        <begin position="117"/>
        <end position="141"/>
    </location>
</feature>
<dbReference type="InterPro" id="IPR045347">
    <property type="entry name" value="HIND"/>
</dbReference>
<keyword evidence="8" id="KW-1185">Reference proteome</keyword>
<comment type="similarity">
    <text evidence="2">Belongs to the SNU66/SART1 family.</text>
</comment>
<organism evidence="7 8">
    <name type="scientific">Babesia gibsoni</name>
    <dbReference type="NCBI Taxonomy" id="33632"/>
    <lineage>
        <taxon>Eukaryota</taxon>
        <taxon>Sar</taxon>
        <taxon>Alveolata</taxon>
        <taxon>Apicomplexa</taxon>
        <taxon>Aconoidasida</taxon>
        <taxon>Piroplasmida</taxon>
        <taxon>Babesiidae</taxon>
        <taxon>Babesia</taxon>
    </lineage>
</organism>
<sequence length="559" mass="62371">MDQSVDNGVESLSIEETNAIRLKLGLKPLAVKSSGKQAEPKAPQARVESDENEDLHEARKSLIDGGSIADMLKRGEKIAPPALAEENEDCRDSAQPDLKAWARRMATIAARNRISALSYSDDETEDGPPVPSKPAPTRKRERAKLKVLHKVDDLGLDKGNGVVLTLADVGVLEAEAAGVADVDFLENPELPSKGLIKKGAKATNVDCNPYDDDEEDEDMIGGKPDILRKYDKTIDEYRGTKLNTLATGKKGFYVNVDEETAPQAKRPNTMLTQPTEESFSFEGLQRKKDLLKNRQKAVNWDKVFKSAKNDTNDDLHDDDGNHCSQIVKNAAIDTEDVEDCNNLYKQLSKHRNRILATVKPEKSFKINHNDVKTSLIDTGMVKEESKGMQLNSTSEFIHVVKPKVHKEETVAEQENSVVHNSKEQDEAEEDKILDPEGEVDNNVPMTMGIAEALSYLKDKGDLIEEKKDLDDVGKDIKLQYIDEYGRRMTPKEAFRKISWKFHGKGPGMNKQERKIKRIERERMAKQNPLEGLPTVKALLTHQMETKSSHLVLSGSSNIS</sequence>
<dbReference type="Pfam" id="PF19252">
    <property type="entry name" value="HIND"/>
    <property type="match status" value="1"/>
</dbReference>
<dbReference type="Proteomes" id="UP001230268">
    <property type="component" value="Unassembled WGS sequence"/>
</dbReference>
<evidence type="ECO:0000256" key="6">
    <source>
        <dbReference type="SAM" id="MobiDB-lite"/>
    </source>
</evidence>
<comment type="subcellular location">
    <subcellularLocation>
        <location evidence="1">Nucleus</location>
    </subcellularLocation>
</comment>
<keyword evidence="4" id="KW-0508">mRNA splicing</keyword>
<keyword evidence="5" id="KW-0539">Nucleus</keyword>
<dbReference type="PANTHER" id="PTHR14152:SF5">
    <property type="entry name" value="U4_U6.U5 TRI-SNRNP-ASSOCIATED PROTEIN 1"/>
    <property type="match status" value="1"/>
</dbReference>
<dbReference type="GO" id="GO:0045292">
    <property type="term" value="P:mRNA cis splicing, via spliceosome"/>
    <property type="evidence" value="ECO:0007669"/>
    <property type="project" value="TreeGrafter"/>
</dbReference>
<evidence type="ECO:0000256" key="4">
    <source>
        <dbReference type="ARBA" id="ARBA00023187"/>
    </source>
</evidence>
<dbReference type="InterPro" id="IPR005011">
    <property type="entry name" value="SNU66/SART1"/>
</dbReference>
<feature type="region of interest" description="Disordered" evidence="6">
    <location>
        <begin position="408"/>
        <end position="430"/>
    </location>
</feature>
<evidence type="ECO:0000256" key="5">
    <source>
        <dbReference type="ARBA" id="ARBA00023242"/>
    </source>
</evidence>
<feature type="compositionally biased region" description="Basic and acidic residues" evidence="6">
    <location>
        <begin position="420"/>
        <end position="430"/>
    </location>
</feature>
<dbReference type="GO" id="GO:0000481">
    <property type="term" value="P:maturation of 5S rRNA"/>
    <property type="evidence" value="ECO:0007669"/>
    <property type="project" value="TreeGrafter"/>
</dbReference>
<evidence type="ECO:0000313" key="7">
    <source>
        <dbReference type="EMBL" id="KAK1444426.1"/>
    </source>
</evidence>
<dbReference type="GO" id="GO:0046540">
    <property type="term" value="C:U4/U6 x U5 tri-snRNP complex"/>
    <property type="evidence" value="ECO:0007669"/>
    <property type="project" value="InterPro"/>
</dbReference>
<evidence type="ECO:0000313" key="8">
    <source>
        <dbReference type="Proteomes" id="UP001230268"/>
    </source>
</evidence>
<dbReference type="AlphaFoldDB" id="A0AAD8PFF5"/>
<name>A0AAD8PFF5_BABGI</name>
<dbReference type="EMBL" id="JAVEPI010000001">
    <property type="protein sequence ID" value="KAK1444426.1"/>
    <property type="molecule type" value="Genomic_DNA"/>
</dbReference>
<accession>A0AAD8PFF5</accession>
<dbReference type="PANTHER" id="PTHR14152">
    <property type="entry name" value="SQUAMOUS CELL CARCINOMA ANTIGEN RECOGNISED BY CYTOTOXIC T LYMPHOCYTES"/>
    <property type="match status" value="1"/>
</dbReference>
<evidence type="ECO:0000256" key="3">
    <source>
        <dbReference type="ARBA" id="ARBA00022664"/>
    </source>
</evidence>
<feature type="region of interest" description="Disordered" evidence="6">
    <location>
        <begin position="31"/>
        <end position="66"/>
    </location>
</feature>
<keyword evidence="3" id="KW-0507">mRNA processing</keyword>
<evidence type="ECO:0000256" key="2">
    <source>
        <dbReference type="ARBA" id="ARBA00006076"/>
    </source>
</evidence>
<gene>
    <name evidence="7" type="ORF">BgAZ_103320</name>
</gene>
<proteinExistence type="inferred from homology"/>
<protein>
    <submittedName>
        <fullName evidence="7">SNU66/SART1 family protein</fullName>
    </submittedName>
</protein>
<evidence type="ECO:0000256" key="1">
    <source>
        <dbReference type="ARBA" id="ARBA00004123"/>
    </source>
</evidence>
<dbReference type="Pfam" id="PF03343">
    <property type="entry name" value="SART-1"/>
    <property type="match status" value="2"/>
</dbReference>
<reference evidence="7" key="1">
    <citation type="submission" date="2023-08" db="EMBL/GenBank/DDBJ databases">
        <title>Draft sequence of the Babesia gibsoni genome.</title>
        <authorList>
            <person name="Yamagishi J.Y."/>
            <person name="Xuan X.X."/>
        </authorList>
    </citation>
    <scope>NUCLEOTIDE SEQUENCE</scope>
    <source>
        <strain evidence="7">Azabu</strain>
    </source>
</reference>